<feature type="compositionally biased region" description="Basic and acidic residues" evidence="1">
    <location>
        <begin position="77"/>
        <end position="87"/>
    </location>
</feature>
<feature type="domain" description="YMC020W-like alpha/beta hydrolase" evidence="2">
    <location>
        <begin position="568"/>
        <end position="917"/>
    </location>
</feature>
<dbReference type="OrthoDB" id="5598028at2759"/>
<dbReference type="AlphaFoldDB" id="U4LD01"/>
<evidence type="ECO:0000313" key="3">
    <source>
        <dbReference type="EMBL" id="CCX29984.1"/>
    </source>
</evidence>
<feature type="region of interest" description="Disordered" evidence="1">
    <location>
        <begin position="1"/>
        <end position="91"/>
    </location>
</feature>
<dbReference type="InterPro" id="IPR058934">
    <property type="entry name" value="YMC020W-like"/>
</dbReference>
<gene>
    <name evidence="3" type="ORF">PCON_07803</name>
</gene>
<dbReference type="Proteomes" id="UP000018144">
    <property type="component" value="Unassembled WGS sequence"/>
</dbReference>
<evidence type="ECO:0000259" key="2">
    <source>
        <dbReference type="Pfam" id="PF26147"/>
    </source>
</evidence>
<feature type="compositionally biased region" description="Pro residues" evidence="1">
    <location>
        <begin position="270"/>
        <end position="283"/>
    </location>
</feature>
<protein>
    <submittedName>
        <fullName evidence="3">Similar to Uncharacterized protein YML020W acc. no. Q03722</fullName>
    </submittedName>
</protein>
<dbReference type="Pfam" id="PF26147">
    <property type="entry name" value="AB_HYDROLASE_YMC0-YMC35"/>
    <property type="match status" value="1"/>
</dbReference>
<dbReference type="eggNOG" id="ENOG502QR2T">
    <property type="taxonomic scope" value="Eukaryota"/>
</dbReference>
<feature type="region of interest" description="Disordered" evidence="1">
    <location>
        <begin position="153"/>
        <end position="327"/>
    </location>
</feature>
<feature type="compositionally biased region" description="Low complexity" evidence="1">
    <location>
        <begin position="232"/>
        <end position="249"/>
    </location>
</feature>
<dbReference type="OMA" id="NSQRFEA"/>
<dbReference type="InterPro" id="IPR058933">
    <property type="entry name" value="YMC020W-like_ab_hydrolase"/>
</dbReference>
<keyword evidence="4" id="KW-1185">Reference proteome</keyword>
<feature type="compositionally biased region" description="Pro residues" evidence="1">
    <location>
        <begin position="171"/>
        <end position="207"/>
    </location>
</feature>
<proteinExistence type="predicted"/>
<dbReference type="EMBL" id="HF935395">
    <property type="protein sequence ID" value="CCX29984.1"/>
    <property type="molecule type" value="Genomic_DNA"/>
</dbReference>
<feature type="compositionally biased region" description="Basic and acidic residues" evidence="1">
    <location>
        <begin position="284"/>
        <end position="299"/>
    </location>
</feature>
<sequence length="959" mass="103286">MPGTKRHSNMPRSAVAATPPQTAVPIPAVSTVCAAGESTFSHDSRPSTPVRKPSTTSLATFATRSTASLRGTVERSTTSHENDDSSRRSSWFKKGTWPLSGHKSTAVAHVAHDNHHDLDHSDTELPNNPYIHVPNHDHGPAYQKSSTRLHEDYGIGARTPTGTLSKKPSLMMPPPPTVAPPQETCPPPSSRPETPAPAPAPAPVIPEPEPEPEPEPTPAPVEAPEPEPAPEEPAMNNTAEAAEINTTAAQGGGLSSWVPLVGWWYGSQPAPTPEPTPVATPAPKPEDKEPSPEPIKVIEEEPEIEEEPVVEPVKEPEPEVKQVQPMSDDIIKANRMRAESSAGGSTASIRSVPARPRSWFGLWGAGYEAVPESAPDTKPDVGEVPDVPTVQAPTRAPSIAEPVAEEEAPPTASANVSMQSGTAPSTSAPANRGYGWFWSSARNADTNSIRSSDGEVAVAGAPSEANPQKAKVKQPDMPASSVTKSASQLSLLQQDNCRVITPKPSNSKLAAAATPKSDAVNAAAPGLQPSSASVVAAAETNAAMLAASEARNAKQKLQKMMQQQNHLLPAFESCYRLPEQPSVLQRVTGLFRHTPVDSNHLYLSKQPPRIRKAVAIGVHGFFPMKLVRSVLGEPTGTSIRFANHAASSIKRWAEKNGIEVEVEKIALEGEGKVGDRVEMLWKLLQNWMDHVRSADFVLMAAHSQGVVVGMQLLARLIEEGCVDNARIGFTAMAGINLGPFYHLPTSILTGSAKELFEFQRHDSPASKKYVQAIRTVLAQNVRICYVGSIDDQLVPLESSVMTNISHPHIYRAVFIDGRIHAPDFLSHLVGFALKLRNLGVTDHGLIRELSTPLAGSLYGGEGHSRIYNDGAVYDLGVRHALETTECPGIPLRVLPFELPTNVNPYFLPWSLRGLLEETIVRTQLSGECTELLEQFEAWKPTSKVLKDVKFRLEGIRSKL</sequence>
<feature type="region of interest" description="Disordered" evidence="1">
    <location>
        <begin position="371"/>
        <end position="435"/>
    </location>
</feature>
<feature type="compositionally biased region" description="Polar residues" evidence="1">
    <location>
        <begin position="415"/>
        <end position="429"/>
    </location>
</feature>
<dbReference type="PANTHER" id="PTHR47349">
    <property type="entry name" value="CHROMOSOME 8, WHOLE GENOME SHOTGUN SEQUENCE"/>
    <property type="match status" value="1"/>
</dbReference>
<dbReference type="PANTHER" id="PTHR47349:SF1">
    <property type="entry name" value="AER328WP"/>
    <property type="match status" value="1"/>
</dbReference>
<reference evidence="3 4" key="1">
    <citation type="journal article" date="2013" name="PLoS Genet.">
        <title>The genome and development-dependent transcriptomes of Pyronema confluens: a window into fungal evolution.</title>
        <authorList>
            <person name="Traeger S."/>
            <person name="Altegoer F."/>
            <person name="Freitag M."/>
            <person name="Gabaldon T."/>
            <person name="Kempken F."/>
            <person name="Kumar A."/>
            <person name="Marcet-Houben M."/>
            <person name="Poggeler S."/>
            <person name="Stajich J.E."/>
            <person name="Nowrousian M."/>
        </authorList>
    </citation>
    <scope>NUCLEOTIDE SEQUENCE [LARGE SCALE GENOMIC DNA]</scope>
    <source>
        <strain evidence="4">CBS 100304</strain>
        <tissue evidence="3">Vegetative mycelium</tissue>
    </source>
</reference>
<evidence type="ECO:0000256" key="1">
    <source>
        <dbReference type="SAM" id="MobiDB-lite"/>
    </source>
</evidence>
<name>U4LD01_PYROM</name>
<feature type="region of interest" description="Disordered" evidence="1">
    <location>
        <begin position="448"/>
        <end position="488"/>
    </location>
</feature>
<evidence type="ECO:0000313" key="4">
    <source>
        <dbReference type="Proteomes" id="UP000018144"/>
    </source>
</evidence>
<accession>U4LD01</accession>
<feature type="compositionally biased region" description="Acidic residues" evidence="1">
    <location>
        <begin position="300"/>
        <end position="309"/>
    </location>
</feature>
<organism evidence="3 4">
    <name type="scientific">Pyronema omphalodes (strain CBS 100304)</name>
    <name type="common">Pyronema confluens</name>
    <dbReference type="NCBI Taxonomy" id="1076935"/>
    <lineage>
        <taxon>Eukaryota</taxon>
        <taxon>Fungi</taxon>
        <taxon>Dikarya</taxon>
        <taxon>Ascomycota</taxon>
        <taxon>Pezizomycotina</taxon>
        <taxon>Pezizomycetes</taxon>
        <taxon>Pezizales</taxon>
        <taxon>Pyronemataceae</taxon>
        <taxon>Pyronema</taxon>
    </lineage>
</organism>
<feature type="compositionally biased region" description="Polar residues" evidence="1">
    <location>
        <begin position="53"/>
        <end position="69"/>
    </location>
</feature>
<feature type="compositionally biased region" description="Low complexity" evidence="1">
    <location>
        <begin position="14"/>
        <end position="29"/>
    </location>
</feature>